<evidence type="ECO:0000313" key="2">
    <source>
        <dbReference type="EMBL" id="MBO8427882.1"/>
    </source>
</evidence>
<dbReference type="EMBL" id="JADIMY010000098">
    <property type="protein sequence ID" value="MBO8427882.1"/>
    <property type="molecule type" value="Genomic_DNA"/>
</dbReference>
<evidence type="ECO:0000256" key="1">
    <source>
        <dbReference type="SAM" id="Phobius"/>
    </source>
</evidence>
<reference evidence="2" key="2">
    <citation type="journal article" date="2021" name="PeerJ">
        <title>Extensive microbial diversity within the chicken gut microbiome revealed by metagenomics and culture.</title>
        <authorList>
            <person name="Gilroy R."/>
            <person name="Ravi A."/>
            <person name="Getino M."/>
            <person name="Pursley I."/>
            <person name="Horton D.L."/>
            <person name="Alikhan N.F."/>
            <person name="Baker D."/>
            <person name="Gharbi K."/>
            <person name="Hall N."/>
            <person name="Watson M."/>
            <person name="Adriaenssens E.M."/>
            <person name="Foster-Nyarko E."/>
            <person name="Jarju S."/>
            <person name="Secka A."/>
            <person name="Antonio M."/>
            <person name="Oren A."/>
            <person name="Chaudhuri R.R."/>
            <person name="La Ragione R."/>
            <person name="Hildebrand F."/>
            <person name="Pallen M.J."/>
        </authorList>
    </citation>
    <scope>NUCLEOTIDE SEQUENCE</scope>
    <source>
        <strain evidence="2">11159</strain>
    </source>
</reference>
<protein>
    <submittedName>
        <fullName evidence="2">Uncharacterized protein</fullName>
    </submittedName>
</protein>
<evidence type="ECO:0000313" key="3">
    <source>
        <dbReference type="Proteomes" id="UP000823613"/>
    </source>
</evidence>
<keyword evidence="1" id="KW-1133">Transmembrane helix</keyword>
<sequence length="83" mass="9752">MQKKEIYQIIFLVISFLGLVFTGCTLFYIDVNEGYRLNVDASNTTVAFILEIIDLIFLFIFLILFIYSLVMILINYIKELKNK</sequence>
<dbReference type="Proteomes" id="UP000823613">
    <property type="component" value="Unassembled WGS sequence"/>
</dbReference>
<dbReference type="AlphaFoldDB" id="A0A9D9GXH5"/>
<feature type="transmembrane region" description="Helical" evidence="1">
    <location>
        <begin position="49"/>
        <end position="77"/>
    </location>
</feature>
<reference evidence="2" key="1">
    <citation type="submission" date="2020-10" db="EMBL/GenBank/DDBJ databases">
        <authorList>
            <person name="Gilroy R."/>
        </authorList>
    </citation>
    <scope>NUCLEOTIDE SEQUENCE</scope>
    <source>
        <strain evidence="2">11159</strain>
    </source>
</reference>
<feature type="transmembrane region" description="Helical" evidence="1">
    <location>
        <begin position="7"/>
        <end position="29"/>
    </location>
</feature>
<comment type="caution">
    <text evidence="2">The sequence shown here is derived from an EMBL/GenBank/DDBJ whole genome shotgun (WGS) entry which is preliminary data.</text>
</comment>
<proteinExistence type="predicted"/>
<name>A0A9D9GXH5_9BACL</name>
<dbReference type="PROSITE" id="PS51257">
    <property type="entry name" value="PROKAR_LIPOPROTEIN"/>
    <property type="match status" value="1"/>
</dbReference>
<accession>A0A9D9GXH5</accession>
<keyword evidence="1" id="KW-0472">Membrane</keyword>
<keyword evidence="1" id="KW-0812">Transmembrane</keyword>
<gene>
    <name evidence="2" type="ORF">IAC58_04995</name>
</gene>
<organism evidence="2 3">
    <name type="scientific">Candidatus Onthovivens merdipullorum</name>
    <dbReference type="NCBI Taxonomy" id="2840889"/>
    <lineage>
        <taxon>Bacteria</taxon>
        <taxon>Bacillati</taxon>
        <taxon>Bacillota</taxon>
        <taxon>Bacilli</taxon>
        <taxon>Bacillales</taxon>
        <taxon>Candidatus Onthovivens</taxon>
    </lineage>
</organism>